<comment type="caution">
    <text evidence="1">The sequence shown here is derived from an EMBL/GenBank/DDBJ whole genome shotgun (WGS) entry which is preliminary data.</text>
</comment>
<proteinExistence type="predicted"/>
<name>A0A5C6M8Z2_9PLAN</name>
<evidence type="ECO:0000313" key="2">
    <source>
        <dbReference type="Proteomes" id="UP000321083"/>
    </source>
</evidence>
<sequence>MENQACSGRSGQLDVLALQATGLGAGWTLTVVGFFQFAMSFCHDDAIREIFLPAATAAGAKKHFGNGEGYRVADDRETPECGSGGGFRKNRRVLIRNSIAVP</sequence>
<accession>A0A5C6M8Z2</accession>
<reference evidence="1 2" key="1">
    <citation type="submission" date="2019-08" db="EMBL/GenBank/DDBJ databases">
        <title>100 year-old enigma solved: identification of Planctomyces bekefii, the type genus and species of the phylum Planctomycetes.</title>
        <authorList>
            <person name="Svetlana D.N."/>
            <person name="Overmann J."/>
        </authorList>
    </citation>
    <scope>NUCLEOTIDE SEQUENCE [LARGE SCALE GENOMIC DNA]</scope>
    <source>
        <strain evidence="1">Phe10_nw2017</strain>
    </source>
</reference>
<dbReference type="Proteomes" id="UP000321083">
    <property type="component" value="Unassembled WGS sequence"/>
</dbReference>
<protein>
    <submittedName>
        <fullName evidence="1">Uncharacterized protein</fullName>
    </submittedName>
</protein>
<organism evidence="1 2">
    <name type="scientific">Planctomyces bekefii</name>
    <dbReference type="NCBI Taxonomy" id="1653850"/>
    <lineage>
        <taxon>Bacteria</taxon>
        <taxon>Pseudomonadati</taxon>
        <taxon>Planctomycetota</taxon>
        <taxon>Planctomycetia</taxon>
        <taxon>Planctomycetales</taxon>
        <taxon>Planctomycetaceae</taxon>
        <taxon>Planctomyces</taxon>
    </lineage>
</organism>
<gene>
    <name evidence="1" type="ORF">E3A20_06300</name>
</gene>
<keyword evidence="2" id="KW-1185">Reference proteome</keyword>
<dbReference type="AlphaFoldDB" id="A0A5C6M8Z2"/>
<reference evidence="1 2" key="2">
    <citation type="submission" date="2019-08" db="EMBL/GenBank/DDBJ databases">
        <authorList>
            <person name="Henke P."/>
        </authorList>
    </citation>
    <scope>NUCLEOTIDE SEQUENCE [LARGE SCALE GENOMIC DNA]</scope>
    <source>
        <strain evidence="1">Phe10_nw2017</strain>
    </source>
</reference>
<dbReference type="EMBL" id="SRHE01000083">
    <property type="protein sequence ID" value="TWW10643.1"/>
    <property type="molecule type" value="Genomic_DNA"/>
</dbReference>
<evidence type="ECO:0000313" key="1">
    <source>
        <dbReference type="EMBL" id="TWW10643.1"/>
    </source>
</evidence>